<dbReference type="Gene3D" id="1.10.3860.10">
    <property type="entry name" value="Sodium:dicarboxylate symporter"/>
    <property type="match status" value="1"/>
</dbReference>
<comment type="subcellular location">
    <subcellularLocation>
        <location evidence="1">Membrane</location>
        <topology evidence="1">Multi-pass membrane protein</topology>
    </subcellularLocation>
</comment>
<keyword evidence="5 6" id="KW-0472">Membrane</keyword>
<organism evidence="7">
    <name type="scientific">marine metagenome</name>
    <dbReference type="NCBI Taxonomy" id="408172"/>
    <lineage>
        <taxon>unclassified sequences</taxon>
        <taxon>metagenomes</taxon>
        <taxon>ecological metagenomes</taxon>
    </lineage>
</organism>
<feature type="transmembrane region" description="Helical" evidence="6">
    <location>
        <begin position="6"/>
        <end position="25"/>
    </location>
</feature>
<sequence>MKKVPLHVKILVALVLAFSIGLWANYSTEGTTEKPDWFIFIRDISTFIGTLFLNGLKMIVIPLVMTSIICGVAKIGGEKDFGRLGLKTLLFYSLTGLLAVATGLFCVNLIEPGQVPEEIRSQMQDNQSEGHSSKIEGALDQADKGLAGILEIF</sequence>
<dbReference type="EMBL" id="UINC01177860">
    <property type="protein sequence ID" value="SVD85717.1"/>
    <property type="molecule type" value="Genomic_DNA"/>
</dbReference>
<dbReference type="GO" id="GO:0015293">
    <property type="term" value="F:symporter activity"/>
    <property type="evidence" value="ECO:0007669"/>
    <property type="project" value="InterPro"/>
</dbReference>
<evidence type="ECO:0000313" key="7">
    <source>
        <dbReference type="EMBL" id="SVD85717.1"/>
    </source>
</evidence>
<feature type="non-terminal residue" evidence="7">
    <location>
        <position position="153"/>
    </location>
</feature>
<keyword evidence="3 6" id="KW-0812">Transmembrane</keyword>
<dbReference type="InterPro" id="IPR001991">
    <property type="entry name" value="Na-dicarboxylate_symporter"/>
</dbReference>
<dbReference type="PANTHER" id="PTHR11958:SF63">
    <property type="entry name" value="AMINO ACID TRANSPORTER"/>
    <property type="match status" value="1"/>
</dbReference>
<name>A0A382YQZ4_9ZZZZ</name>
<protein>
    <recommendedName>
        <fullName evidence="8">Dicarboxylate/amino acid:cation symporter</fullName>
    </recommendedName>
</protein>
<evidence type="ECO:0000256" key="4">
    <source>
        <dbReference type="ARBA" id="ARBA00022989"/>
    </source>
</evidence>
<reference evidence="7" key="1">
    <citation type="submission" date="2018-05" db="EMBL/GenBank/DDBJ databases">
        <authorList>
            <person name="Lanie J.A."/>
            <person name="Ng W.-L."/>
            <person name="Kazmierczak K.M."/>
            <person name="Andrzejewski T.M."/>
            <person name="Davidsen T.M."/>
            <person name="Wayne K.J."/>
            <person name="Tettelin H."/>
            <person name="Glass J.I."/>
            <person name="Rusch D."/>
            <person name="Podicherti R."/>
            <person name="Tsui H.-C.T."/>
            <person name="Winkler M.E."/>
        </authorList>
    </citation>
    <scope>NUCLEOTIDE SEQUENCE</scope>
</reference>
<feature type="transmembrane region" description="Helical" evidence="6">
    <location>
        <begin position="89"/>
        <end position="110"/>
    </location>
</feature>
<keyword evidence="2" id="KW-0813">Transport</keyword>
<dbReference type="InterPro" id="IPR050746">
    <property type="entry name" value="DAACS"/>
</dbReference>
<dbReference type="InterPro" id="IPR036458">
    <property type="entry name" value="Na:dicarbo_symporter_sf"/>
</dbReference>
<evidence type="ECO:0000256" key="5">
    <source>
        <dbReference type="ARBA" id="ARBA00023136"/>
    </source>
</evidence>
<dbReference type="PANTHER" id="PTHR11958">
    <property type="entry name" value="SODIUM/DICARBOXYLATE SYMPORTER-RELATED"/>
    <property type="match status" value="1"/>
</dbReference>
<evidence type="ECO:0008006" key="8">
    <source>
        <dbReference type="Google" id="ProtNLM"/>
    </source>
</evidence>
<dbReference type="SUPFAM" id="SSF118215">
    <property type="entry name" value="Proton glutamate symport protein"/>
    <property type="match status" value="1"/>
</dbReference>
<evidence type="ECO:0000256" key="1">
    <source>
        <dbReference type="ARBA" id="ARBA00004141"/>
    </source>
</evidence>
<gene>
    <name evidence="7" type="ORF">METZ01_LOCUS438571</name>
</gene>
<evidence type="ECO:0000256" key="6">
    <source>
        <dbReference type="SAM" id="Phobius"/>
    </source>
</evidence>
<accession>A0A382YQZ4</accession>
<evidence type="ECO:0000256" key="3">
    <source>
        <dbReference type="ARBA" id="ARBA00022692"/>
    </source>
</evidence>
<evidence type="ECO:0000256" key="2">
    <source>
        <dbReference type="ARBA" id="ARBA00022448"/>
    </source>
</evidence>
<proteinExistence type="predicted"/>
<keyword evidence="4 6" id="KW-1133">Transmembrane helix</keyword>
<dbReference type="PRINTS" id="PR00173">
    <property type="entry name" value="EDTRNSPORT"/>
</dbReference>
<dbReference type="GO" id="GO:0016020">
    <property type="term" value="C:membrane"/>
    <property type="evidence" value="ECO:0007669"/>
    <property type="project" value="UniProtKB-SubCell"/>
</dbReference>
<dbReference type="AlphaFoldDB" id="A0A382YQZ4"/>
<dbReference type="Pfam" id="PF00375">
    <property type="entry name" value="SDF"/>
    <property type="match status" value="1"/>
</dbReference>